<protein>
    <submittedName>
        <fullName evidence="4">V-type ATPase subunit</fullName>
    </submittedName>
</protein>
<dbReference type="PANTHER" id="PTHR38682:SF1">
    <property type="entry name" value="V-TYPE ATP SYNTHASE SUBUNIT C"/>
    <property type="match status" value="1"/>
</dbReference>
<dbReference type="InterPro" id="IPR002843">
    <property type="entry name" value="ATPase_V0-cplx_csu/dsu"/>
</dbReference>
<evidence type="ECO:0000256" key="2">
    <source>
        <dbReference type="ARBA" id="ARBA00022448"/>
    </source>
</evidence>
<dbReference type="InterPro" id="IPR050873">
    <property type="entry name" value="V-ATPase_V0D/AC39_subunit"/>
</dbReference>
<dbReference type="InterPro" id="IPR035067">
    <property type="entry name" value="V-type_ATPase_csu/dsu"/>
</dbReference>
<organism evidence="4 5">
    <name type="scientific">Candidatus Limivivens merdigallinarum</name>
    <dbReference type="NCBI Taxonomy" id="2840859"/>
    <lineage>
        <taxon>Bacteria</taxon>
        <taxon>Bacillati</taxon>
        <taxon>Bacillota</taxon>
        <taxon>Clostridia</taxon>
        <taxon>Lachnospirales</taxon>
        <taxon>Lachnospiraceae</taxon>
        <taxon>Lachnospiraceae incertae sedis</taxon>
        <taxon>Candidatus Limivivens</taxon>
    </lineage>
</organism>
<evidence type="ECO:0000256" key="3">
    <source>
        <dbReference type="ARBA" id="ARBA00023065"/>
    </source>
</evidence>
<dbReference type="AlphaFoldDB" id="A0A9D1D0X7"/>
<comment type="caution">
    <text evidence="4">The sequence shown here is derived from an EMBL/GenBank/DDBJ whole genome shotgun (WGS) entry which is preliminary data.</text>
</comment>
<sequence>MAKNDYTYAVARIRAREGKLLSASFLEQLVSAPDCDSCIRLLREKGWGDKDGEAPFELLSKERERLWELMEELVGDLSVFNVFLYGNDYHNLKAAIKETCMDVHLPGIYISHGTVDPEVIQTAVSKKLFSELPSTMQTPARTAYETLLTTHDGQLCDVILDRAALTAVYQAGKDSGNEFLALYGELTVAAADIKIAYRALRTGKEPDFLTQALVPCDSLDLPSLIEASGKGRKGLSEYLKTTAYGKGTDALDVSCSAFERWCDNLLIQRIRPQLHVPFGLGPLAAYILARENEIKSVRIILSGKINHLPEESLRERVRETYV</sequence>
<dbReference type="InterPro" id="IPR044911">
    <property type="entry name" value="V-type_ATPase_csu/dsu_dom_3"/>
</dbReference>
<evidence type="ECO:0000256" key="1">
    <source>
        <dbReference type="ARBA" id="ARBA00006709"/>
    </source>
</evidence>
<keyword evidence="3" id="KW-0406">Ion transport</keyword>
<dbReference type="GO" id="GO:0046961">
    <property type="term" value="F:proton-transporting ATPase activity, rotational mechanism"/>
    <property type="evidence" value="ECO:0007669"/>
    <property type="project" value="InterPro"/>
</dbReference>
<dbReference type="Gene3D" id="1.10.132.50">
    <property type="entry name" value="ATP synthase (C/AC39) subunit, domain 3"/>
    <property type="match status" value="1"/>
</dbReference>
<dbReference type="EMBL" id="DVFT01000017">
    <property type="protein sequence ID" value="HIQ95164.1"/>
    <property type="molecule type" value="Genomic_DNA"/>
</dbReference>
<reference evidence="4" key="2">
    <citation type="journal article" date="2021" name="PeerJ">
        <title>Extensive microbial diversity within the chicken gut microbiome revealed by metagenomics and culture.</title>
        <authorList>
            <person name="Gilroy R."/>
            <person name="Ravi A."/>
            <person name="Getino M."/>
            <person name="Pursley I."/>
            <person name="Horton D.L."/>
            <person name="Alikhan N.F."/>
            <person name="Baker D."/>
            <person name="Gharbi K."/>
            <person name="Hall N."/>
            <person name="Watson M."/>
            <person name="Adriaenssens E.M."/>
            <person name="Foster-Nyarko E."/>
            <person name="Jarju S."/>
            <person name="Secka A."/>
            <person name="Antonio M."/>
            <person name="Oren A."/>
            <person name="Chaudhuri R.R."/>
            <person name="La Ragione R."/>
            <person name="Hildebrand F."/>
            <person name="Pallen M.J."/>
        </authorList>
    </citation>
    <scope>NUCLEOTIDE SEQUENCE</scope>
    <source>
        <strain evidence="4">ChiSjej3B21-11622</strain>
    </source>
</reference>
<dbReference type="SUPFAM" id="SSF103486">
    <property type="entry name" value="V-type ATP synthase subunit C"/>
    <property type="match status" value="1"/>
</dbReference>
<evidence type="ECO:0000313" key="4">
    <source>
        <dbReference type="EMBL" id="HIQ95164.1"/>
    </source>
</evidence>
<dbReference type="PANTHER" id="PTHR38682">
    <property type="entry name" value="V-TYPE ATP SYNTHASE SUBUNIT C"/>
    <property type="match status" value="1"/>
</dbReference>
<gene>
    <name evidence="4" type="ORF">IAB26_01240</name>
</gene>
<reference evidence="4" key="1">
    <citation type="submission" date="2020-10" db="EMBL/GenBank/DDBJ databases">
        <authorList>
            <person name="Gilroy R."/>
        </authorList>
    </citation>
    <scope>NUCLEOTIDE SEQUENCE</scope>
    <source>
        <strain evidence="4">ChiSjej3B21-11622</strain>
    </source>
</reference>
<dbReference type="InterPro" id="IPR036079">
    <property type="entry name" value="ATPase_csu/dsu_sf"/>
</dbReference>
<proteinExistence type="inferred from homology"/>
<name>A0A9D1D0X7_9FIRM</name>
<dbReference type="Pfam" id="PF01992">
    <property type="entry name" value="vATP-synt_AC39"/>
    <property type="match status" value="1"/>
</dbReference>
<keyword evidence="2" id="KW-0813">Transport</keyword>
<comment type="similarity">
    <text evidence="1">Belongs to the V-ATPase V0D/AC39 subunit family.</text>
</comment>
<evidence type="ECO:0000313" key="5">
    <source>
        <dbReference type="Proteomes" id="UP000886886"/>
    </source>
</evidence>
<dbReference type="Gene3D" id="1.20.1690.10">
    <property type="entry name" value="V-type ATP synthase subunit C domain"/>
    <property type="match status" value="2"/>
</dbReference>
<dbReference type="Proteomes" id="UP000886886">
    <property type="component" value="Unassembled WGS sequence"/>
</dbReference>
<accession>A0A9D1D0X7</accession>